<reference evidence="8" key="1">
    <citation type="submission" date="2023-08" db="EMBL/GenBank/DDBJ databases">
        <title>Black Yeasts Isolated from many extreme environments.</title>
        <authorList>
            <person name="Coleine C."/>
            <person name="Stajich J.E."/>
            <person name="Selbmann L."/>
        </authorList>
    </citation>
    <scope>NUCLEOTIDE SEQUENCE</scope>
    <source>
        <strain evidence="8">CCFEE 5810</strain>
    </source>
</reference>
<protein>
    <recommendedName>
        <fullName evidence="7">NACHT domain-containing protein</fullName>
    </recommendedName>
</protein>
<dbReference type="Pfam" id="PF12796">
    <property type="entry name" value="Ank_2"/>
    <property type="match status" value="2"/>
</dbReference>
<evidence type="ECO:0000256" key="2">
    <source>
        <dbReference type="ARBA" id="ARBA00022737"/>
    </source>
</evidence>
<keyword evidence="3" id="KW-0863">Zinc-finger</keyword>
<evidence type="ECO:0000259" key="7">
    <source>
        <dbReference type="PROSITE" id="PS50837"/>
    </source>
</evidence>
<dbReference type="PROSITE" id="PS50088">
    <property type="entry name" value="ANK_REPEAT"/>
    <property type="match status" value="1"/>
</dbReference>
<dbReference type="PROSITE" id="PS50297">
    <property type="entry name" value="ANK_REP_REGION"/>
    <property type="match status" value="1"/>
</dbReference>
<keyword evidence="5" id="KW-0040">ANK repeat</keyword>
<keyword evidence="1" id="KW-0479">Metal-binding</keyword>
<dbReference type="Gene3D" id="1.25.40.20">
    <property type="entry name" value="Ankyrin repeat-containing domain"/>
    <property type="match status" value="2"/>
</dbReference>
<dbReference type="InterPro" id="IPR002110">
    <property type="entry name" value="Ankyrin_rpt"/>
</dbReference>
<dbReference type="SMART" id="SM00248">
    <property type="entry name" value="ANK"/>
    <property type="match status" value="5"/>
</dbReference>
<evidence type="ECO:0000256" key="6">
    <source>
        <dbReference type="SAM" id="MobiDB-lite"/>
    </source>
</evidence>
<dbReference type="InterPro" id="IPR056884">
    <property type="entry name" value="NPHP3-like_N"/>
</dbReference>
<dbReference type="InterPro" id="IPR027417">
    <property type="entry name" value="P-loop_NTPase"/>
</dbReference>
<dbReference type="SUPFAM" id="SSF52540">
    <property type="entry name" value="P-loop containing nucleoside triphosphate hydrolases"/>
    <property type="match status" value="1"/>
</dbReference>
<feature type="region of interest" description="Disordered" evidence="6">
    <location>
        <begin position="602"/>
        <end position="626"/>
    </location>
</feature>
<gene>
    <name evidence="8" type="ORF">LTR97_011294</name>
</gene>
<evidence type="ECO:0000313" key="9">
    <source>
        <dbReference type="Proteomes" id="UP001310594"/>
    </source>
</evidence>
<evidence type="ECO:0000256" key="3">
    <source>
        <dbReference type="ARBA" id="ARBA00022771"/>
    </source>
</evidence>
<name>A0AAN7W2S1_9PEZI</name>
<feature type="compositionally biased region" description="Polar residues" evidence="6">
    <location>
        <begin position="603"/>
        <end position="612"/>
    </location>
</feature>
<dbReference type="GO" id="GO:0008270">
    <property type="term" value="F:zinc ion binding"/>
    <property type="evidence" value="ECO:0007669"/>
    <property type="project" value="UniProtKB-KW"/>
</dbReference>
<evidence type="ECO:0000256" key="5">
    <source>
        <dbReference type="PROSITE-ProRule" id="PRU00023"/>
    </source>
</evidence>
<dbReference type="Pfam" id="PF24883">
    <property type="entry name" value="NPHP3_N"/>
    <property type="match status" value="1"/>
</dbReference>
<dbReference type="SUPFAM" id="SSF48403">
    <property type="entry name" value="Ankyrin repeat"/>
    <property type="match status" value="2"/>
</dbReference>
<dbReference type="PANTHER" id="PTHR10039:SF16">
    <property type="entry name" value="GPI INOSITOL-DEACYLASE"/>
    <property type="match status" value="1"/>
</dbReference>
<dbReference type="InterPro" id="IPR036770">
    <property type="entry name" value="Ankyrin_rpt-contain_sf"/>
</dbReference>
<dbReference type="PROSITE" id="PS50837">
    <property type="entry name" value="NACHT"/>
    <property type="match status" value="1"/>
</dbReference>
<dbReference type="Gene3D" id="3.40.50.300">
    <property type="entry name" value="P-loop containing nucleotide triphosphate hydrolases"/>
    <property type="match status" value="1"/>
</dbReference>
<dbReference type="Proteomes" id="UP001310594">
    <property type="component" value="Unassembled WGS sequence"/>
</dbReference>
<feature type="domain" description="NACHT" evidence="7">
    <location>
        <begin position="268"/>
        <end position="412"/>
    </location>
</feature>
<dbReference type="EMBL" id="JAVRQU010000020">
    <property type="protein sequence ID" value="KAK5692120.1"/>
    <property type="molecule type" value="Genomic_DNA"/>
</dbReference>
<feature type="repeat" description="ANK" evidence="5">
    <location>
        <begin position="842"/>
        <end position="876"/>
    </location>
</feature>
<evidence type="ECO:0000313" key="8">
    <source>
        <dbReference type="EMBL" id="KAK5692120.1"/>
    </source>
</evidence>
<feature type="region of interest" description="Disordered" evidence="6">
    <location>
        <begin position="882"/>
        <end position="912"/>
    </location>
</feature>
<dbReference type="SUPFAM" id="SSF57850">
    <property type="entry name" value="RING/U-box"/>
    <property type="match status" value="1"/>
</dbReference>
<sequence length="1284" mass="144320">MAEIAGSAVGVVSLGIQVCQGLLQYYGDWKGFDKDIEASHKAVEGLTETFVLLAQVLKGNVAVKDDQRRHVEDCVAGCKDSVGHLKDRLAELRKHENPTAFRDKLKASGSRLLYPFKKESLDVLRNLVQEILQRLSLAISVLNTDVAVQIREAVASIQTDLSSLDQSSADILKSVRDLADKLNGVAGYMVGFRQSSDLFTVRTGQTAFDVKQLLTVEEARKRQDVLNWLAAPDPASNHMAARKLHQPGTCQWFLTSQQYKMWTQGQSHHIWLHGKAGCCKTVLSSTIIEDLSLQLPQRPGCALAYFYFSFAEPQKQSYHKMLLSIVWQLSREGKLLPELALAYASRKALNSRDLENMAHALAERYEHLLVVVDALDEVPEDNSGRQDVLDGLQMLSGRNPGTHFLMTSRPDADIADFMYEWQVTALPIDDGAVNADIDLHVMARLNEDRRFRAKEWSTQMRKEVLDTFQQKAQGMFRWAACQLEDLATIKIHSPKYIRARLTALPKTLPATYERLLGAIEDDYIEAARYALTWLAFAERELTLQELEDTYIIQPGTTPAVDEENRAPPGSIVRVLKSLVVVAAPVEVTSRLEISTDDSKMSDALSNVDLTPSESPPSDEDMDVQRRNDTKVRLAHYSVKEYLMSNLIRCSPVSSFALSAHEGHKHIVQCCLAYLVYHEELIWQACAEREARRHDRHDPWRTLYSSRTALLQYIANFWHRHEYTVELTDDSNANIVATFLCTHRELLRVVMAIKDGTASSIIKEATYKEPTGLPLNIAMSKSLGPLRHTLRALCAAGEDINAHNPLYGSALTKAIRQRDETMVSTLIQFGADVNLFCESQLENRTNPLLLACSQASWNPKVVQLLVEAGADVNVCTEAPGLPRRFDSKPQNATPLSEALYESPRRKRDADKRNGPIQTLLCGGRGAYWRCRPDAEDRYRVVDTLLRYGADVRKQAGKDGSLLVAAVRYGDARLISRLLEAGALINDKGHERYPLEEAVRYCNSEAFKLLLEAGADPTHGWKAVLDFFLCDEGRPEACAVVTKDQIDKLLEYSSYLLASKISLDADLASDALRPLAWNGCPELVSLLIPLVADVNHHDDRAGTPLYEAERELKWRCDISEPHYDPAEETLRFQTIIDLLRAKSAVSLSPFDRRQVEDCINERSQIHVFSAKHGRTSVQGMNYDWIQHHVVCSSCDRGITGVRFKCLTCPSADYCWYCSRKIYVEHHHDFVAAGHPRQLRHTLIVAKRMLLTPNLRQLHSIQDGENVVIADFEEPSGLYAQAWNTVS</sequence>
<evidence type="ECO:0000256" key="1">
    <source>
        <dbReference type="ARBA" id="ARBA00022723"/>
    </source>
</evidence>
<dbReference type="InterPro" id="IPR007111">
    <property type="entry name" value="NACHT_NTPase"/>
</dbReference>
<proteinExistence type="predicted"/>
<organism evidence="8 9">
    <name type="scientific">Elasticomyces elasticus</name>
    <dbReference type="NCBI Taxonomy" id="574655"/>
    <lineage>
        <taxon>Eukaryota</taxon>
        <taxon>Fungi</taxon>
        <taxon>Dikarya</taxon>
        <taxon>Ascomycota</taxon>
        <taxon>Pezizomycotina</taxon>
        <taxon>Dothideomycetes</taxon>
        <taxon>Dothideomycetidae</taxon>
        <taxon>Mycosphaerellales</taxon>
        <taxon>Teratosphaeriaceae</taxon>
        <taxon>Elasticomyces</taxon>
    </lineage>
</organism>
<keyword evidence="2" id="KW-0677">Repeat</keyword>
<comment type="caution">
    <text evidence="8">The sequence shown here is derived from an EMBL/GenBank/DDBJ whole genome shotgun (WGS) entry which is preliminary data.</text>
</comment>
<dbReference type="PANTHER" id="PTHR10039">
    <property type="entry name" value="AMELOGENIN"/>
    <property type="match status" value="1"/>
</dbReference>
<accession>A0AAN7W2S1</accession>
<keyword evidence="4" id="KW-0862">Zinc</keyword>
<evidence type="ECO:0000256" key="4">
    <source>
        <dbReference type="ARBA" id="ARBA00022833"/>
    </source>
</evidence>
<dbReference type="Gene3D" id="3.30.60.90">
    <property type="match status" value="1"/>
</dbReference>
<dbReference type="InterPro" id="IPR043145">
    <property type="entry name" value="Znf_ZZ_sf"/>
</dbReference>